<accession>A0A512HY43</accession>
<feature type="region of interest" description="Disordered" evidence="1">
    <location>
        <begin position="51"/>
        <end position="90"/>
    </location>
</feature>
<gene>
    <name evidence="2" type="ORF">AFL01nite_27060</name>
</gene>
<evidence type="ECO:0000313" key="2">
    <source>
        <dbReference type="EMBL" id="GEO90379.1"/>
    </source>
</evidence>
<dbReference type="AlphaFoldDB" id="A0A512HY43"/>
<comment type="caution">
    <text evidence="2">The sequence shown here is derived from an EMBL/GenBank/DDBJ whole genome shotgun (WGS) entry which is preliminary data.</text>
</comment>
<proteinExistence type="predicted"/>
<evidence type="ECO:0000256" key="1">
    <source>
        <dbReference type="SAM" id="MobiDB-lite"/>
    </source>
</evidence>
<dbReference type="EMBL" id="BJZQ01000018">
    <property type="protein sequence ID" value="GEO90379.1"/>
    <property type="molecule type" value="Genomic_DNA"/>
</dbReference>
<protein>
    <submittedName>
        <fullName evidence="2">Uncharacterized protein</fullName>
    </submittedName>
</protein>
<name>A0A512HY43_9ACTN</name>
<sequence length="90" mass="9464">MRTVRADAAGSIAAPTVATTRIDAATRLMALIITPASFSYEELRTRAVDTDCRGVDGSTTTRRRDAQAKSAPEAPPAALSGSRAMGVKRE</sequence>
<reference evidence="2 3" key="1">
    <citation type="submission" date="2019-07" db="EMBL/GenBank/DDBJ databases">
        <title>Whole genome shotgun sequence of Aeromicrobium flavum NBRC 107625.</title>
        <authorList>
            <person name="Hosoyama A."/>
            <person name="Uohara A."/>
            <person name="Ohji S."/>
            <person name="Ichikawa N."/>
        </authorList>
    </citation>
    <scope>NUCLEOTIDE SEQUENCE [LARGE SCALE GENOMIC DNA]</scope>
    <source>
        <strain evidence="2 3">NBRC 107625</strain>
    </source>
</reference>
<dbReference type="Proteomes" id="UP000321769">
    <property type="component" value="Unassembled WGS sequence"/>
</dbReference>
<organism evidence="2 3">
    <name type="scientific">Aeromicrobium flavum</name>
    <dbReference type="NCBI Taxonomy" id="416568"/>
    <lineage>
        <taxon>Bacteria</taxon>
        <taxon>Bacillati</taxon>
        <taxon>Actinomycetota</taxon>
        <taxon>Actinomycetes</taxon>
        <taxon>Propionibacteriales</taxon>
        <taxon>Nocardioidaceae</taxon>
        <taxon>Aeromicrobium</taxon>
    </lineage>
</organism>
<evidence type="ECO:0000313" key="3">
    <source>
        <dbReference type="Proteomes" id="UP000321769"/>
    </source>
</evidence>
<keyword evidence="3" id="KW-1185">Reference proteome</keyword>